<dbReference type="SMART" id="SM00220">
    <property type="entry name" value="S_TKc"/>
    <property type="match status" value="2"/>
</dbReference>
<accession>A0A0A1U4J6</accession>
<keyword evidence="2" id="KW-0547">Nucleotide-binding</keyword>
<dbReference type="GO" id="GO:0005776">
    <property type="term" value="C:autophagosome"/>
    <property type="evidence" value="ECO:0007669"/>
    <property type="project" value="TreeGrafter"/>
</dbReference>
<feature type="domain" description="Protein kinase" evidence="5">
    <location>
        <begin position="297"/>
        <end position="561"/>
    </location>
</feature>
<keyword evidence="6" id="KW-0723">Serine/threonine-protein kinase</keyword>
<dbReference type="GO" id="GO:0034045">
    <property type="term" value="C:phagophore assembly site membrane"/>
    <property type="evidence" value="ECO:0007669"/>
    <property type="project" value="TreeGrafter"/>
</dbReference>
<evidence type="ECO:0000313" key="6">
    <source>
        <dbReference type="EMBL" id="ELP89124.1"/>
    </source>
</evidence>
<feature type="domain" description="Protein kinase" evidence="5">
    <location>
        <begin position="15"/>
        <end position="280"/>
    </location>
</feature>
<dbReference type="InterPro" id="IPR011009">
    <property type="entry name" value="Kinase-like_dom_sf"/>
</dbReference>
<evidence type="ECO:0000256" key="2">
    <source>
        <dbReference type="ARBA" id="ARBA00022741"/>
    </source>
</evidence>
<dbReference type="PROSITE" id="PS00108">
    <property type="entry name" value="PROTEIN_KINASE_ST"/>
    <property type="match status" value="1"/>
</dbReference>
<dbReference type="InterPro" id="IPR000719">
    <property type="entry name" value="Prot_kinase_dom"/>
</dbReference>
<dbReference type="Pfam" id="PF00069">
    <property type="entry name" value="Pkinase"/>
    <property type="match status" value="2"/>
</dbReference>
<keyword evidence="3 6" id="KW-0418">Kinase</keyword>
<organism evidence="6 7">
    <name type="scientific">Entamoeba invadens IP1</name>
    <dbReference type="NCBI Taxonomy" id="370355"/>
    <lineage>
        <taxon>Eukaryota</taxon>
        <taxon>Amoebozoa</taxon>
        <taxon>Evosea</taxon>
        <taxon>Archamoebae</taxon>
        <taxon>Mastigamoebida</taxon>
        <taxon>Entamoebidae</taxon>
        <taxon>Entamoeba</taxon>
    </lineage>
</organism>
<gene>
    <name evidence="6" type="ORF">EIN_484560</name>
</gene>
<sequence>MSEFPTAPFSVIKKYTLDSDIYKDNRTTIVKALESSGAGRREKQLVAIKITKVDEKKKKENERQEAYSRMMCHTDNPHVLHYNTSFYTKFRGELEYWSVMEYCSFQSLDVYWKSNPSIQQDENLFFISDIAVGLEYITENLHYQHLHLYPCNVLLNRDPASVFPKAKLSNFALCESIDGTSPQDLSLMDIDYAAPEFLDSYSHSRSDVWSFGILIYRLLVGRCPFQLLQMDTFSALQAQVVINVRSAVQNDMAADLLERMLKYDPDDRITMEEVLKHPFILMCKNHKYGLEGKRENYKAVQMLDHGNFGQVFLAETEDGTKYAVKEISNKFESLLREATCMRLCKHPNLVEYKDFFTWNKSIVADFVGGNNVIGKYFYLVMEYCDFGNLESYLVQKEAPLSNQEVSYFLGEVSAGLHYLHFNKRIVHRDLKPANLLLKKSNFKFPIVKIADYGFSRGLNDMMGSAVGTPIYEAPEIRKNLPYSSKSDLYSLGVILYRMATLEFPFTDDYVLFQNAMMNEQPVSFSEEIVIDEDLKDLIKHLITHHEVDRLSWKQFYEHNYVINALSMSKQIKPVVEEDDDFESF</sequence>
<dbReference type="PANTHER" id="PTHR24348">
    <property type="entry name" value="SERINE/THREONINE-PROTEIN KINASE UNC-51-RELATED"/>
    <property type="match status" value="1"/>
</dbReference>
<evidence type="ECO:0000313" key="7">
    <source>
        <dbReference type="Proteomes" id="UP000014680"/>
    </source>
</evidence>
<dbReference type="AlphaFoldDB" id="A0A0A1U4J6"/>
<protein>
    <submittedName>
        <fullName evidence="6">Serine/threonine protein kinase ppk11, putative</fullName>
        <ecNumber evidence="6">2.7.11.1</ecNumber>
    </submittedName>
</protein>
<dbReference type="GO" id="GO:0000422">
    <property type="term" value="P:autophagy of mitochondrion"/>
    <property type="evidence" value="ECO:0007669"/>
    <property type="project" value="TreeGrafter"/>
</dbReference>
<dbReference type="EC" id="2.7.11.1" evidence="6"/>
<dbReference type="InterPro" id="IPR045269">
    <property type="entry name" value="Atg1-like"/>
</dbReference>
<dbReference type="GO" id="GO:0005524">
    <property type="term" value="F:ATP binding"/>
    <property type="evidence" value="ECO:0007669"/>
    <property type="project" value="UniProtKB-KW"/>
</dbReference>
<dbReference type="Proteomes" id="UP000014680">
    <property type="component" value="Unassembled WGS sequence"/>
</dbReference>
<keyword evidence="4" id="KW-0067">ATP-binding</keyword>
<reference evidence="6 7" key="1">
    <citation type="submission" date="2012-10" db="EMBL/GenBank/DDBJ databases">
        <authorList>
            <person name="Zafar N."/>
            <person name="Inman J."/>
            <person name="Hall N."/>
            <person name="Lorenzi H."/>
            <person name="Caler E."/>
        </authorList>
    </citation>
    <scope>NUCLEOTIDE SEQUENCE [LARGE SCALE GENOMIC DNA]</scope>
    <source>
        <strain evidence="6 7">IP1</strain>
    </source>
</reference>
<dbReference type="GO" id="GO:0034727">
    <property type="term" value="P:piecemeal microautophagy of the nucleus"/>
    <property type="evidence" value="ECO:0007669"/>
    <property type="project" value="TreeGrafter"/>
</dbReference>
<dbReference type="InterPro" id="IPR008271">
    <property type="entry name" value="Ser/Thr_kinase_AS"/>
</dbReference>
<dbReference type="OrthoDB" id="346907at2759"/>
<keyword evidence="7" id="KW-1185">Reference proteome</keyword>
<dbReference type="GO" id="GO:0042594">
    <property type="term" value="P:response to starvation"/>
    <property type="evidence" value="ECO:0007669"/>
    <property type="project" value="TreeGrafter"/>
</dbReference>
<dbReference type="VEuPathDB" id="AmoebaDB:EIN_484560"/>
<dbReference type="GO" id="GO:0010506">
    <property type="term" value="P:regulation of autophagy"/>
    <property type="evidence" value="ECO:0007669"/>
    <property type="project" value="InterPro"/>
</dbReference>
<dbReference type="GO" id="GO:0005829">
    <property type="term" value="C:cytosol"/>
    <property type="evidence" value="ECO:0007669"/>
    <property type="project" value="TreeGrafter"/>
</dbReference>
<dbReference type="GO" id="GO:0061709">
    <property type="term" value="P:reticulophagy"/>
    <property type="evidence" value="ECO:0007669"/>
    <property type="project" value="TreeGrafter"/>
</dbReference>
<dbReference type="RefSeq" id="XP_004255895.1">
    <property type="nucleotide sequence ID" value="XM_004255847.1"/>
</dbReference>
<dbReference type="PANTHER" id="PTHR24348:SF22">
    <property type="entry name" value="NON-SPECIFIC SERINE_THREONINE PROTEIN KINASE"/>
    <property type="match status" value="1"/>
</dbReference>
<keyword evidence="1 6" id="KW-0808">Transferase</keyword>
<evidence type="ECO:0000259" key="5">
    <source>
        <dbReference type="PROSITE" id="PS50011"/>
    </source>
</evidence>
<evidence type="ECO:0000256" key="4">
    <source>
        <dbReference type="ARBA" id="ARBA00022840"/>
    </source>
</evidence>
<dbReference type="GeneID" id="14888097"/>
<dbReference type="GO" id="GO:0000045">
    <property type="term" value="P:autophagosome assembly"/>
    <property type="evidence" value="ECO:0007669"/>
    <property type="project" value="TreeGrafter"/>
</dbReference>
<dbReference type="OMA" id="HSWITCK"/>
<evidence type="ECO:0000256" key="3">
    <source>
        <dbReference type="ARBA" id="ARBA00022777"/>
    </source>
</evidence>
<dbReference type="SUPFAM" id="SSF56112">
    <property type="entry name" value="Protein kinase-like (PK-like)"/>
    <property type="match status" value="2"/>
</dbReference>
<proteinExistence type="predicted"/>
<evidence type="ECO:0000256" key="1">
    <source>
        <dbReference type="ARBA" id="ARBA00022679"/>
    </source>
</evidence>
<dbReference type="KEGG" id="eiv:EIN_484560"/>
<dbReference type="PROSITE" id="PS50011">
    <property type="entry name" value="PROTEIN_KINASE_DOM"/>
    <property type="match status" value="2"/>
</dbReference>
<name>A0A0A1U4J6_ENTIV</name>
<dbReference type="GO" id="GO:0004674">
    <property type="term" value="F:protein serine/threonine kinase activity"/>
    <property type="evidence" value="ECO:0007669"/>
    <property type="project" value="UniProtKB-KW"/>
</dbReference>
<dbReference type="EMBL" id="KB206670">
    <property type="protein sequence ID" value="ELP89124.1"/>
    <property type="molecule type" value="Genomic_DNA"/>
</dbReference>
<dbReference type="Gene3D" id="1.10.510.10">
    <property type="entry name" value="Transferase(Phosphotransferase) domain 1"/>
    <property type="match status" value="2"/>
</dbReference>